<protein>
    <submittedName>
        <fullName evidence="6">C-type cytochrome</fullName>
    </submittedName>
</protein>
<proteinExistence type="predicted"/>
<sequence>MRAAFGIAVAIAVVGGVAAEELLGARPDPQRIASGRAVAAGSGGQGQQGACFSCHGFDGAGQQAALFPALAGQSAEYLLLQLDRYASGARRNEVMSPIAAAMTPEQRRDVSIYYATQPVRVPEPQPLGDVMLLQRGGMLSASGGADIGVQACQNCHGPAGIGIAPIYPRLAGQPAGYLAARLTAWRDGEAPAEGASHQAMAQIAKRLSDDDIKAVSLYFASVRQAAASTGTGVLR</sequence>
<dbReference type="SUPFAM" id="SSF46626">
    <property type="entry name" value="Cytochrome c"/>
    <property type="match status" value="2"/>
</dbReference>
<dbReference type="InterPro" id="IPR009056">
    <property type="entry name" value="Cyt_c-like_dom"/>
</dbReference>
<dbReference type="PROSITE" id="PS51007">
    <property type="entry name" value="CYTC"/>
    <property type="match status" value="2"/>
</dbReference>
<evidence type="ECO:0000313" key="6">
    <source>
        <dbReference type="EMBL" id="NGM18391.1"/>
    </source>
</evidence>
<evidence type="ECO:0000256" key="3">
    <source>
        <dbReference type="ARBA" id="ARBA00023004"/>
    </source>
</evidence>
<dbReference type="Pfam" id="PF00034">
    <property type="entry name" value="Cytochrom_C"/>
    <property type="match status" value="2"/>
</dbReference>
<dbReference type="AlphaFoldDB" id="A0A6M1LDZ5"/>
<evidence type="ECO:0000256" key="4">
    <source>
        <dbReference type="PROSITE-ProRule" id="PRU00433"/>
    </source>
</evidence>
<dbReference type="InterPro" id="IPR036909">
    <property type="entry name" value="Cyt_c-like_dom_sf"/>
</dbReference>
<dbReference type="Gene3D" id="1.10.760.10">
    <property type="entry name" value="Cytochrome c-like domain"/>
    <property type="match status" value="2"/>
</dbReference>
<dbReference type="PANTHER" id="PTHR33751">
    <property type="entry name" value="CBB3-TYPE CYTOCHROME C OXIDASE SUBUNIT FIXP"/>
    <property type="match status" value="1"/>
</dbReference>
<dbReference type="GO" id="GO:0009055">
    <property type="term" value="F:electron transfer activity"/>
    <property type="evidence" value="ECO:0007669"/>
    <property type="project" value="InterPro"/>
</dbReference>
<dbReference type="Proteomes" id="UP000475385">
    <property type="component" value="Unassembled WGS sequence"/>
</dbReference>
<dbReference type="InterPro" id="IPR050597">
    <property type="entry name" value="Cytochrome_c_Oxidase_Subunit"/>
</dbReference>
<keyword evidence="3 4" id="KW-0408">Iron</keyword>
<accession>A0A6M1LDZ5</accession>
<gene>
    <name evidence="6" type="ORF">G3576_00070</name>
</gene>
<reference evidence="6 7" key="1">
    <citation type="submission" date="2020-03" db="EMBL/GenBank/DDBJ databases">
        <title>Roseomonas stagni sp. nov., isolated from pond water in Japan.</title>
        <authorList>
            <person name="Furuhata K."/>
            <person name="Miyamoto H."/>
            <person name="Goto K."/>
        </authorList>
    </citation>
    <scope>NUCLEOTIDE SEQUENCE [LARGE SCALE GENOMIC DNA]</scope>
    <source>
        <strain evidence="6 7">PeD5</strain>
    </source>
</reference>
<evidence type="ECO:0000256" key="1">
    <source>
        <dbReference type="ARBA" id="ARBA00022617"/>
    </source>
</evidence>
<keyword evidence="7" id="KW-1185">Reference proteome</keyword>
<name>A0A6M1LDZ5_9PROT</name>
<dbReference type="PANTHER" id="PTHR33751:SF11">
    <property type="entry name" value="BLL4483 PROTEIN"/>
    <property type="match status" value="1"/>
</dbReference>
<dbReference type="EMBL" id="JAAIKB010000001">
    <property type="protein sequence ID" value="NGM18391.1"/>
    <property type="molecule type" value="Genomic_DNA"/>
</dbReference>
<dbReference type="GO" id="GO:0046872">
    <property type="term" value="F:metal ion binding"/>
    <property type="evidence" value="ECO:0007669"/>
    <property type="project" value="UniProtKB-KW"/>
</dbReference>
<keyword evidence="1 4" id="KW-0349">Heme</keyword>
<keyword evidence="2 4" id="KW-0479">Metal-binding</keyword>
<organism evidence="6 7">
    <name type="scientific">Falsiroseomonas algicola</name>
    <dbReference type="NCBI Taxonomy" id="2716930"/>
    <lineage>
        <taxon>Bacteria</taxon>
        <taxon>Pseudomonadati</taxon>
        <taxon>Pseudomonadota</taxon>
        <taxon>Alphaproteobacteria</taxon>
        <taxon>Acetobacterales</taxon>
        <taxon>Roseomonadaceae</taxon>
        <taxon>Falsiroseomonas</taxon>
    </lineage>
</organism>
<evidence type="ECO:0000256" key="2">
    <source>
        <dbReference type="ARBA" id="ARBA00022723"/>
    </source>
</evidence>
<dbReference type="GO" id="GO:0020037">
    <property type="term" value="F:heme binding"/>
    <property type="evidence" value="ECO:0007669"/>
    <property type="project" value="InterPro"/>
</dbReference>
<feature type="domain" description="Cytochrome c" evidence="5">
    <location>
        <begin position="30"/>
        <end position="118"/>
    </location>
</feature>
<evidence type="ECO:0000313" key="7">
    <source>
        <dbReference type="Proteomes" id="UP000475385"/>
    </source>
</evidence>
<evidence type="ECO:0000259" key="5">
    <source>
        <dbReference type="PROSITE" id="PS51007"/>
    </source>
</evidence>
<dbReference type="RefSeq" id="WP_164692298.1">
    <property type="nucleotide sequence ID" value="NZ_JAAIKB010000001.1"/>
</dbReference>
<feature type="domain" description="Cytochrome c" evidence="5">
    <location>
        <begin position="139"/>
        <end position="223"/>
    </location>
</feature>
<comment type="caution">
    <text evidence="6">The sequence shown here is derived from an EMBL/GenBank/DDBJ whole genome shotgun (WGS) entry which is preliminary data.</text>
</comment>